<dbReference type="PANTHER" id="PTHR30620">
    <property type="entry name" value="PERIPLASMIC BETA-GLUCOSIDASE-RELATED"/>
    <property type="match status" value="1"/>
</dbReference>
<dbReference type="InterPro" id="IPR001764">
    <property type="entry name" value="Glyco_hydro_3_N"/>
</dbReference>
<dbReference type="EMBL" id="FPBK01000002">
    <property type="protein sequence ID" value="SFU37329.1"/>
    <property type="molecule type" value="Genomic_DNA"/>
</dbReference>
<keyword evidence="2" id="KW-0378">Hydrolase</keyword>
<accession>A0A1I7FM71</accession>
<reference evidence="4 5" key="1">
    <citation type="submission" date="2016-10" db="EMBL/GenBank/DDBJ databases">
        <authorList>
            <person name="de Groot N.N."/>
        </authorList>
    </citation>
    <scope>NUCLEOTIDE SEQUENCE [LARGE SCALE GENOMIC DNA]</scope>
    <source>
        <strain evidence="4 5">CGMCC 1.12333</strain>
    </source>
</reference>
<protein>
    <submittedName>
        <fullName evidence="4">Beta-glucosidase</fullName>
    </submittedName>
</protein>
<feature type="domain" description="Fibronectin type III-like" evidence="3">
    <location>
        <begin position="721"/>
        <end position="790"/>
    </location>
</feature>
<comment type="similarity">
    <text evidence="1">Belongs to the glycosyl hydrolase 3 family.</text>
</comment>
<dbReference type="OrthoDB" id="9805821at2"/>
<dbReference type="Pfam" id="PF14310">
    <property type="entry name" value="Fn3-like"/>
    <property type="match status" value="1"/>
</dbReference>
<evidence type="ECO:0000313" key="4">
    <source>
        <dbReference type="EMBL" id="SFU37329.1"/>
    </source>
</evidence>
<dbReference type="Pfam" id="PF01915">
    <property type="entry name" value="Glyco_hydro_3_C"/>
    <property type="match status" value="1"/>
</dbReference>
<dbReference type="Gene3D" id="3.40.50.1700">
    <property type="entry name" value="Glycoside hydrolase family 3 C-terminal domain"/>
    <property type="match status" value="1"/>
</dbReference>
<name>A0A1I7FM71_9FLAO</name>
<proteinExistence type="inferred from homology"/>
<dbReference type="PRINTS" id="PR00133">
    <property type="entry name" value="GLHYDRLASE3"/>
</dbReference>
<dbReference type="InterPro" id="IPR026891">
    <property type="entry name" value="Fn3-like"/>
</dbReference>
<dbReference type="FunFam" id="2.60.40.10:FF:000495">
    <property type="entry name" value="Periplasmic beta-glucosidase"/>
    <property type="match status" value="1"/>
</dbReference>
<dbReference type="InterPro" id="IPR036881">
    <property type="entry name" value="Glyco_hydro_3_C_sf"/>
</dbReference>
<evidence type="ECO:0000256" key="2">
    <source>
        <dbReference type="ARBA" id="ARBA00022801"/>
    </source>
</evidence>
<keyword evidence="5" id="KW-1185">Reference proteome</keyword>
<dbReference type="InterPro" id="IPR002772">
    <property type="entry name" value="Glyco_hydro_3_C"/>
</dbReference>
<dbReference type="Gene3D" id="2.60.40.10">
    <property type="entry name" value="Immunoglobulins"/>
    <property type="match status" value="1"/>
</dbReference>
<dbReference type="Gene3D" id="3.20.20.300">
    <property type="entry name" value="Glycoside hydrolase, family 3, N-terminal domain"/>
    <property type="match status" value="1"/>
</dbReference>
<dbReference type="FunFam" id="3.40.50.1700:FF:000009">
    <property type="entry name" value="Periplasmic beta-glucosidase"/>
    <property type="match status" value="1"/>
</dbReference>
<dbReference type="RefSeq" id="WP_093023528.1">
    <property type="nucleotide sequence ID" value="NZ_FPBK01000002.1"/>
</dbReference>
<dbReference type="SUPFAM" id="SSF51445">
    <property type="entry name" value="(Trans)glycosidases"/>
    <property type="match status" value="1"/>
</dbReference>
<dbReference type="Proteomes" id="UP000199138">
    <property type="component" value="Unassembled WGS sequence"/>
</dbReference>
<dbReference type="Pfam" id="PF00933">
    <property type="entry name" value="Glyco_hydro_3"/>
    <property type="match status" value="1"/>
</dbReference>
<organism evidence="4 5">
    <name type="scientific">Pustulibacterium marinum</name>
    <dbReference type="NCBI Taxonomy" id="1224947"/>
    <lineage>
        <taxon>Bacteria</taxon>
        <taxon>Pseudomonadati</taxon>
        <taxon>Bacteroidota</taxon>
        <taxon>Flavobacteriia</taxon>
        <taxon>Flavobacteriales</taxon>
        <taxon>Flavobacteriaceae</taxon>
        <taxon>Pustulibacterium</taxon>
    </lineage>
</organism>
<gene>
    <name evidence="4" type="ORF">SAMN05216480_10226</name>
</gene>
<dbReference type="InterPro" id="IPR013783">
    <property type="entry name" value="Ig-like_fold"/>
</dbReference>
<evidence type="ECO:0000256" key="1">
    <source>
        <dbReference type="ARBA" id="ARBA00005336"/>
    </source>
</evidence>
<dbReference type="AlphaFoldDB" id="A0A1I7FM71"/>
<dbReference type="STRING" id="1224947.SAMN05216480_10226"/>
<evidence type="ECO:0000313" key="5">
    <source>
        <dbReference type="Proteomes" id="UP000199138"/>
    </source>
</evidence>
<dbReference type="SUPFAM" id="SSF52279">
    <property type="entry name" value="Beta-D-glucan exohydrolase, C-terminal domain"/>
    <property type="match status" value="1"/>
</dbReference>
<dbReference type="SMART" id="SM01217">
    <property type="entry name" value="Fn3_like"/>
    <property type="match status" value="1"/>
</dbReference>
<dbReference type="InterPro" id="IPR017853">
    <property type="entry name" value="GH"/>
</dbReference>
<dbReference type="InterPro" id="IPR036962">
    <property type="entry name" value="Glyco_hydro_3_N_sf"/>
</dbReference>
<evidence type="ECO:0000259" key="3">
    <source>
        <dbReference type="SMART" id="SM01217"/>
    </source>
</evidence>
<dbReference type="InterPro" id="IPR051915">
    <property type="entry name" value="Cellulose_Degrad_GH3"/>
</dbReference>
<dbReference type="PANTHER" id="PTHR30620:SF123">
    <property type="entry name" value="BETA-XYLOSIDASE"/>
    <property type="match status" value="1"/>
</dbReference>
<dbReference type="GO" id="GO:0008422">
    <property type="term" value="F:beta-glucosidase activity"/>
    <property type="evidence" value="ECO:0007669"/>
    <property type="project" value="TreeGrafter"/>
</dbReference>
<sequence>MKRNQNQHKPKIFNKVFLTSLTLLTLTFTTAQNKEPLYKDASKTTKERVDNLISLMTLEEKVGQISTPLGWKMYNKTKNKKATLSDLYKSEIQNRQIGGLWGLLRADPWTQKTLETGLHPKEAAKITNAIQKYAIEETRLGIPLLLEEESMHGHMAIGTTVFPTAIGQASTWNPDLIQKMAEAIALEVRSQGSNVGYGPILDVAREPRWSRVEETFGEDPFLIAELGKAVISGFQGTSKSDLKDGKHIAATLKHFAAYGVSEGGHNGGAVHLGERDLFSNYLYPVKDAIDAGVLSVMTAYSSVDGVPSTAHKSLLTNTLRKDWGFTGFVISDLYSIEGLYQSHHIVDSKEDAAAASMNAGVDADLGGEAFQQPLIQAVKDGKVSIERIDEAVRRVLTVKFDLGLFDNPYVSPKEAEKLVLSEKHIALAREVAKQSITLLKNENNLLPLDKNTKNIAVIGANADMMYNQLGDYTAPQPEDNIVTVLEGIQHKLPNANITYVKGTAVRDTTQTNIPAPVQAAKNAQVAIVVLGGSSARDFKTEYQATGAANIASEGDEILSDMESGEGYDRSTINLMGKQLELLQAVVATGTPTVLVLIKGRPLLLNWPSENVPAILDAWYPGQEGGNAVADVLFGDYNPAGRLPVSVPKSVGQSPTYYNVWFPERRDYVEEDAKPLYPFGFGLSYANFEYKNVNIDVNEAGKDSKITINVEITNTSKVDGEEVAQLYIRDVLSSTVTPVKQLRAFERVFIKAGETKKVTFTLTPKHLALYDVEMNHIVEPGTFKIMIGTSSEDIKLEDSFEITNPIQL</sequence>
<dbReference type="GO" id="GO:0009251">
    <property type="term" value="P:glucan catabolic process"/>
    <property type="evidence" value="ECO:0007669"/>
    <property type="project" value="TreeGrafter"/>
</dbReference>